<proteinExistence type="predicted"/>
<feature type="region of interest" description="Disordered" evidence="1">
    <location>
        <begin position="78"/>
        <end position="102"/>
    </location>
</feature>
<gene>
    <name evidence="2" type="ORF">IFR04_013135</name>
</gene>
<dbReference type="Proteomes" id="UP000664132">
    <property type="component" value="Unassembled WGS sequence"/>
</dbReference>
<accession>A0A8H7W1L0</accession>
<organism evidence="2 3">
    <name type="scientific">Cadophora malorum</name>
    <dbReference type="NCBI Taxonomy" id="108018"/>
    <lineage>
        <taxon>Eukaryota</taxon>
        <taxon>Fungi</taxon>
        <taxon>Dikarya</taxon>
        <taxon>Ascomycota</taxon>
        <taxon>Pezizomycotina</taxon>
        <taxon>Leotiomycetes</taxon>
        <taxon>Helotiales</taxon>
        <taxon>Ploettnerulaceae</taxon>
        <taxon>Cadophora</taxon>
    </lineage>
</organism>
<keyword evidence="3" id="KW-1185">Reference proteome</keyword>
<dbReference type="EMBL" id="JAFJYH010000298">
    <property type="protein sequence ID" value="KAG4413740.1"/>
    <property type="molecule type" value="Genomic_DNA"/>
</dbReference>
<evidence type="ECO:0000256" key="1">
    <source>
        <dbReference type="SAM" id="MobiDB-lite"/>
    </source>
</evidence>
<dbReference type="OrthoDB" id="3473305at2759"/>
<evidence type="ECO:0000313" key="2">
    <source>
        <dbReference type="EMBL" id="KAG4413740.1"/>
    </source>
</evidence>
<evidence type="ECO:0000313" key="3">
    <source>
        <dbReference type="Proteomes" id="UP000664132"/>
    </source>
</evidence>
<protein>
    <submittedName>
        <fullName evidence="2">Uncharacterized protein</fullName>
    </submittedName>
</protein>
<sequence length="102" mass="11686">MFQQIMERDMEDFMSDFMTNCCVPFRDLLLVFRSLENVCFTTKPSATPSDRSRNAAFLKQVQGWLECKKDHFVDGKPPTMYLADGKTEKGGEDGMPRKPPQA</sequence>
<feature type="compositionally biased region" description="Basic and acidic residues" evidence="1">
    <location>
        <begin position="85"/>
        <end position="96"/>
    </location>
</feature>
<name>A0A8H7W1L0_9HELO</name>
<dbReference type="AlphaFoldDB" id="A0A8H7W1L0"/>
<comment type="caution">
    <text evidence="2">The sequence shown here is derived from an EMBL/GenBank/DDBJ whole genome shotgun (WGS) entry which is preliminary data.</text>
</comment>
<reference evidence="2" key="1">
    <citation type="submission" date="2021-02" db="EMBL/GenBank/DDBJ databases">
        <title>Genome sequence Cadophora malorum strain M34.</title>
        <authorList>
            <person name="Stefanovic E."/>
            <person name="Vu D."/>
            <person name="Scully C."/>
            <person name="Dijksterhuis J."/>
            <person name="Roader J."/>
            <person name="Houbraken J."/>
        </authorList>
    </citation>
    <scope>NUCLEOTIDE SEQUENCE</scope>
    <source>
        <strain evidence="2">M34</strain>
    </source>
</reference>